<dbReference type="AlphaFoldDB" id="A0A7J9L7N8"/>
<feature type="non-terminal residue" evidence="1">
    <location>
        <position position="1"/>
    </location>
</feature>
<reference evidence="1 2" key="1">
    <citation type="journal article" date="2019" name="Genome Biol. Evol.">
        <title>Insights into the evolution of the New World diploid cottons (Gossypium, subgenus Houzingenia) based on genome sequencing.</title>
        <authorList>
            <person name="Grover C.E."/>
            <person name="Arick M.A. 2nd"/>
            <person name="Thrash A."/>
            <person name="Conover J.L."/>
            <person name="Sanders W.S."/>
            <person name="Peterson D.G."/>
            <person name="Frelichowski J.E."/>
            <person name="Scheffler J.A."/>
            <person name="Scheffler B.E."/>
            <person name="Wendel J.F."/>
        </authorList>
    </citation>
    <scope>NUCLEOTIDE SEQUENCE [LARGE SCALE GENOMIC DNA]</scope>
    <source>
        <strain evidence="1">1</strain>
        <tissue evidence="1">Leaf</tissue>
    </source>
</reference>
<protein>
    <submittedName>
        <fullName evidence="1">Uncharacterized protein</fullName>
    </submittedName>
</protein>
<evidence type="ECO:0000313" key="1">
    <source>
        <dbReference type="EMBL" id="MBA0854832.1"/>
    </source>
</evidence>
<organism evidence="1 2">
    <name type="scientific">Gossypium schwendimanii</name>
    <name type="common">Cotton</name>
    <dbReference type="NCBI Taxonomy" id="34291"/>
    <lineage>
        <taxon>Eukaryota</taxon>
        <taxon>Viridiplantae</taxon>
        <taxon>Streptophyta</taxon>
        <taxon>Embryophyta</taxon>
        <taxon>Tracheophyta</taxon>
        <taxon>Spermatophyta</taxon>
        <taxon>Magnoliopsida</taxon>
        <taxon>eudicotyledons</taxon>
        <taxon>Gunneridae</taxon>
        <taxon>Pentapetalae</taxon>
        <taxon>rosids</taxon>
        <taxon>malvids</taxon>
        <taxon>Malvales</taxon>
        <taxon>Malvaceae</taxon>
        <taxon>Malvoideae</taxon>
        <taxon>Gossypium</taxon>
    </lineage>
</organism>
<dbReference type="EMBL" id="JABFAF010000005">
    <property type="protein sequence ID" value="MBA0854832.1"/>
    <property type="molecule type" value="Genomic_DNA"/>
</dbReference>
<keyword evidence="2" id="KW-1185">Reference proteome</keyword>
<dbReference type="Proteomes" id="UP000593576">
    <property type="component" value="Unassembled WGS sequence"/>
</dbReference>
<gene>
    <name evidence="1" type="ORF">Goshw_005738</name>
</gene>
<name>A0A7J9L7N8_GOSSC</name>
<sequence>WEGLYTIHQVTPHEAIELIRKGGQLFLVNGQRIKHYFRGTKNTVVDEQFLQCNTV</sequence>
<accession>A0A7J9L7N8</accession>
<dbReference type="OrthoDB" id="1723222at2759"/>
<comment type="caution">
    <text evidence="1">The sequence shown here is derived from an EMBL/GenBank/DDBJ whole genome shotgun (WGS) entry which is preliminary data.</text>
</comment>
<evidence type="ECO:0000313" key="2">
    <source>
        <dbReference type="Proteomes" id="UP000593576"/>
    </source>
</evidence>
<proteinExistence type="predicted"/>